<gene>
    <name evidence="5" type="ORF">ACFP4F_33560</name>
</gene>
<reference evidence="6" key="1">
    <citation type="journal article" date="2019" name="Int. J. Syst. Evol. Microbiol.">
        <title>The Global Catalogue of Microorganisms (GCM) 10K type strain sequencing project: providing services to taxonomists for standard genome sequencing and annotation.</title>
        <authorList>
            <consortium name="The Broad Institute Genomics Platform"/>
            <consortium name="The Broad Institute Genome Sequencing Center for Infectious Disease"/>
            <person name="Wu L."/>
            <person name="Ma J."/>
        </authorList>
    </citation>
    <scope>NUCLEOTIDE SEQUENCE [LARGE SCALE GENOMIC DNA]</scope>
    <source>
        <strain evidence="6">CGMCC 1.15180</strain>
    </source>
</reference>
<feature type="chain" id="PRO_5046753593" evidence="3">
    <location>
        <begin position="28"/>
        <end position="451"/>
    </location>
</feature>
<dbReference type="Proteomes" id="UP001596139">
    <property type="component" value="Unassembled WGS sequence"/>
</dbReference>
<evidence type="ECO:0000256" key="3">
    <source>
        <dbReference type="SAM" id="SignalP"/>
    </source>
</evidence>
<dbReference type="Gene3D" id="3.40.80.10">
    <property type="entry name" value="Peptidoglycan recognition protein-like"/>
    <property type="match status" value="1"/>
</dbReference>
<evidence type="ECO:0000313" key="5">
    <source>
        <dbReference type="EMBL" id="MFC6067449.1"/>
    </source>
</evidence>
<evidence type="ECO:0000313" key="6">
    <source>
        <dbReference type="Proteomes" id="UP001596139"/>
    </source>
</evidence>
<dbReference type="EC" id="3.5.1.28" evidence="5"/>
<keyword evidence="5" id="KW-0378">Hydrolase</keyword>
<feature type="region of interest" description="Disordered" evidence="2">
    <location>
        <begin position="168"/>
        <end position="223"/>
    </location>
</feature>
<dbReference type="InterPro" id="IPR006619">
    <property type="entry name" value="PGRP_domain_met/bac"/>
</dbReference>
<dbReference type="GO" id="GO:0008745">
    <property type="term" value="F:N-acetylmuramoyl-L-alanine amidase activity"/>
    <property type="evidence" value="ECO:0007669"/>
    <property type="project" value="UniProtKB-EC"/>
</dbReference>
<comment type="similarity">
    <text evidence="1">Belongs to the N-acetylmuramoyl-L-alanine amidase 2 family.</text>
</comment>
<feature type="compositionally biased region" description="Low complexity" evidence="2">
    <location>
        <begin position="28"/>
        <end position="43"/>
    </location>
</feature>
<accession>A0ABW1MUC2</accession>
<feature type="compositionally biased region" description="Low complexity" evidence="2">
    <location>
        <begin position="212"/>
        <end position="223"/>
    </location>
</feature>
<evidence type="ECO:0000259" key="4">
    <source>
        <dbReference type="SMART" id="SM00701"/>
    </source>
</evidence>
<dbReference type="SMART" id="SM00701">
    <property type="entry name" value="PGRP"/>
    <property type="match status" value="1"/>
</dbReference>
<dbReference type="Pfam" id="PF01510">
    <property type="entry name" value="Amidase_2"/>
    <property type="match status" value="1"/>
</dbReference>
<feature type="domain" description="Peptidoglycan recognition protein family" evidence="4">
    <location>
        <begin position="256"/>
        <end position="404"/>
    </location>
</feature>
<evidence type="ECO:0000256" key="2">
    <source>
        <dbReference type="SAM" id="MobiDB-lite"/>
    </source>
</evidence>
<name>A0ABW1MUC2_9ACTN</name>
<keyword evidence="6" id="KW-1185">Reference proteome</keyword>
<dbReference type="CDD" id="cd06583">
    <property type="entry name" value="PGRP"/>
    <property type="match status" value="1"/>
</dbReference>
<feature type="region of interest" description="Disordered" evidence="2">
    <location>
        <begin position="28"/>
        <end position="54"/>
    </location>
</feature>
<sequence>MRAFVATSLGAATFAALVVPLALPAGANPAPARTATAPGPASADVPGSTQSLPLVRLGDRDRALPGGHSGRAAKAAPLGMPVKDVRPFSLVGVVWNDAKAELHGQPQVRTRATGSHKWGAWQDVQTHYDDAPDLDAAERRGDKPRGGTAPLWVGDSDAVQMRIAPEQGRQAVTELPDGMRLELVDPGRPAKPRDPAPQAAGQEAADSADVNAGLAPPGATTIPAAPANALQADLAAAGEEERGQAPAAQPRIGPRPQIITRIGWGADEQLREPKLGYTKTVKAAFVHHSATGNGYSCNQSGAIVRGIYRYHVKSNHWRDLGYNFLIDKCGAVFEGRAGGVARPVMGAHTLGFNNDTTGIAVIGTFDKAKPPAPALAALGKLTAWKLGLHGRDPNGKATLTSAGNNRYKKGTKVRLNVISGHRDGYVTSCPGAALYGTLGSARTASARFQGR</sequence>
<dbReference type="RefSeq" id="WP_031065647.1">
    <property type="nucleotide sequence ID" value="NZ_JBHSPX010000014.1"/>
</dbReference>
<dbReference type="SUPFAM" id="SSF55846">
    <property type="entry name" value="N-acetylmuramoyl-L-alanine amidase-like"/>
    <property type="match status" value="1"/>
</dbReference>
<evidence type="ECO:0000256" key="1">
    <source>
        <dbReference type="ARBA" id="ARBA00007553"/>
    </source>
</evidence>
<dbReference type="EMBL" id="JBHSPX010000014">
    <property type="protein sequence ID" value="MFC6067449.1"/>
    <property type="molecule type" value="Genomic_DNA"/>
</dbReference>
<dbReference type="InterPro" id="IPR015510">
    <property type="entry name" value="PGRP"/>
</dbReference>
<dbReference type="InterPro" id="IPR002502">
    <property type="entry name" value="Amidase_domain"/>
</dbReference>
<dbReference type="PANTHER" id="PTHR11022">
    <property type="entry name" value="PEPTIDOGLYCAN RECOGNITION PROTEIN"/>
    <property type="match status" value="1"/>
</dbReference>
<keyword evidence="3" id="KW-0732">Signal</keyword>
<comment type="caution">
    <text evidence="5">The sequence shown here is derived from an EMBL/GenBank/DDBJ whole genome shotgun (WGS) entry which is preliminary data.</text>
</comment>
<protein>
    <submittedName>
        <fullName evidence="5">N-acetylmuramoyl-L-alanine amidase</fullName>
        <ecNumber evidence="5">3.5.1.28</ecNumber>
    </submittedName>
</protein>
<dbReference type="InterPro" id="IPR036505">
    <property type="entry name" value="Amidase/PGRP_sf"/>
</dbReference>
<dbReference type="PANTHER" id="PTHR11022:SF41">
    <property type="entry name" value="PEPTIDOGLYCAN-RECOGNITION PROTEIN LC-RELATED"/>
    <property type="match status" value="1"/>
</dbReference>
<organism evidence="5 6">
    <name type="scientific">Streptomyces ochraceiscleroticus</name>
    <dbReference type="NCBI Taxonomy" id="47761"/>
    <lineage>
        <taxon>Bacteria</taxon>
        <taxon>Bacillati</taxon>
        <taxon>Actinomycetota</taxon>
        <taxon>Actinomycetes</taxon>
        <taxon>Kitasatosporales</taxon>
        <taxon>Streptomycetaceae</taxon>
        <taxon>Streptomyces</taxon>
    </lineage>
</organism>
<feature type="signal peptide" evidence="3">
    <location>
        <begin position="1"/>
        <end position="27"/>
    </location>
</feature>
<proteinExistence type="inferred from homology"/>